<reference evidence="1 2" key="1">
    <citation type="journal article" date="2018" name="Front. Plant Sci.">
        <title>Red Clover (Trifolium pratense) and Zigzag Clover (T. medium) - A Picture of Genomic Similarities and Differences.</title>
        <authorList>
            <person name="Dluhosova J."/>
            <person name="Istvanek J."/>
            <person name="Nedelnik J."/>
            <person name="Repkova J."/>
        </authorList>
    </citation>
    <scope>NUCLEOTIDE SEQUENCE [LARGE SCALE GENOMIC DNA]</scope>
    <source>
        <strain evidence="2">cv. 10/8</strain>
        <tissue evidence="1">Leaf</tissue>
    </source>
</reference>
<protein>
    <submittedName>
        <fullName evidence="1">Uncharacterized protein</fullName>
    </submittedName>
</protein>
<evidence type="ECO:0000313" key="2">
    <source>
        <dbReference type="Proteomes" id="UP000265520"/>
    </source>
</evidence>
<dbReference type="AlphaFoldDB" id="A0A392TRF3"/>
<feature type="non-terminal residue" evidence="1">
    <location>
        <position position="72"/>
    </location>
</feature>
<proteinExistence type="predicted"/>
<organism evidence="1 2">
    <name type="scientific">Trifolium medium</name>
    <dbReference type="NCBI Taxonomy" id="97028"/>
    <lineage>
        <taxon>Eukaryota</taxon>
        <taxon>Viridiplantae</taxon>
        <taxon>Streptophyta</taxon>
        <taxon>Embryophyta</taxon>
        <taxon>Tracheophyta</taxon>
        <taxon>Spermatophyta</taxon>
        <taxon>Magnoliopsida</taxon>
        <taxon>eudicotyledons</taxon>
        <taxon>Gunneridae</taxon>
        <taxon>Pentapetalae</taxon>
        <taxon>rosids</taxon>
        <taxon>fabids</taxon>
        <taxon>Fabales</taxon>
        <taxon>Fabaceae</taxon>
        <taxon>Papilionoideae</taxon>
        <taxon>50 kb inversion clade</taxon>
        <taxon>NPAAA clade</taxon>
        <taxon>Hologalegina</taxon>
        <taxon>IRL clade</taxon>
        <taxon>Trifolieae</taxon>
        <taxon>Trifolium</taxon>
    </lineage>
</organism>
<dbReference type="EMBL" id="LXQA010638281">
    <property type="protein sequence ID" value="MCI63498.1"/>
    <property type="molecule type" value="Genomic_DNA"/>
</dbReference>
<comment type="caution">
    <text evidence="1">The sequence shown here is derived from an EMBL/GenBank/DDBJ whole genome shotgun (WGS) entry which is preliminary data.</text>
</comment>
<evidence type="ECO:0000313" key="1">
    <source>
        <dbReference type="EMBL" id="MCI63498.1"/>
    </source>
</evidence>
<sequence>MFPNLYRVERHKDITVVNKGRWDIGTWRWNWEWSEALSSAAAAELVELEGILEGIKPHINVEDKHRWIANPS</sequence>
<name>A0A392TRF3_9FABA</name>
<dbReference type="Proteomes" id="UP000265520">
    <property type="component" value="Unassembled WGS sequence"/>
</dbReference>
<accession>A0A392TRF3</accession>
<keyword evidence="2" id="KW-1185">Reference proteome</keyword>